<dbReference type="InterPro" id="IPR001173">
    <property type="entry name" value="Glyco_trans_2-like"/>
</dbReference>
<dbReference type="PANTHER" id="PTHR43685">
    <property type="entry name" value="GLYCOSYLTRANSFERASE"/>
    <property type="match status" value="1"/>
</dbReference>
<dbReference type="SUPFAM" id="SSF53448">
    <property type="entry name" value="Nucleotide-diphospho-sugar transferases"/>
    <property type="match status" value="1"/>
</dbReference>
<dbReference type="AlphaFoldDB" id="A0A974RW11"/>
<gene>
    <name evidence="2" type="ORF">JHT90_09765</name>
</gene>
<evidence type="ECO:0000313" key="3">
    <source>
        <dbReference type="Proteomes" id="UP000595278"/>
    </source>
</evidence>
<reference evidence="2 3" key="1">
    <citation type="submission" date="2021-01" db="EMBL/GenBank/DDBJ databases">
        <title>Entomomonas sp. F2A isolated from a house cricket (Acheta domesticus).</title>
        <authorList>
            <person name="Spergser J."/>
            <person name="Busse H.-J."/>
        </authorList>
    </citation>
    <scope>NUCLEOTIDE SEQUENCE [LARGE SCALE GENOMIC DNA]</scope>
    <source>
        <strain evidence="2 3">F2A</strain>
    </source>
</reference>
<protein>
    <submittedName>
        <fullName evidence="2">Glycosyltransferase</fullName>
    </submittedName>
</protein>
<dbReference type="InterPro" id="IPR029044">
    <property type="entry name" value="Nucleotide-diphossugar_trans"/>
</dbReference>
<dbReference type="KEGG" id="eaz:JHT90_09765"/>
<feature type="domain" description="Glycosyltransferase 2-like" evidence="1">
    <location>
        <begin position="7"/>
        <end position="128"/>
    </location>
</feature>
<proteinExistence type="predicted"/>
<organism evidence="2 3">
    <name type="scientific">Entomomonas asaccharolytica</name>
    <dbReference type="NCBI Taxonomy" id="2785331"/>
    <lineage>
        <taxon>Bacteria</taxon>
        <taxon>Pseudomonadati</taxon>
        <taxon>Pseudomonadota</taxon>
        <taxon>Gammaproteobacteria</taxon>
        <taxon>Pseudomonadales</taxon>
        <taxon>Pseudomonadaceae</taxon>
        <taxon>Entomomonas</taxon>
    </lineage>
</organism>
<accession>A0A974RW11</accession>
<name>A0A974RW11_9GAMM</name>
<dbReference type="Proteomes" id="UP000595278">
    <property type="component" value="Chromosome"/>
</dbReference>
<dbReference type="Pfam" id="PF00535">
    <property type="entry name" value="Glycos_transf_2"/>
    <property type="match status" value="1"/>
</dbReference>
<keyword evidence="3" id="KW-1185">Reference proteome</keyword>
<dbReference type="PANTHER" id="PTHR43685:SF2">
    <property type="entry name" value="GLYCOSYLTRANSFERASE 2-LIKE DOMAIN-CONTAINING PROTEIN"/>
    <property type="match status" value="1"/>
</dbReference>
<dbReference type="Gene3D" id="3.90.550.10">
    <property type="entry name" value="Spore Coat Polysaccharide Biosynthesis Protein SpsA, Chain A"/>
    <property type="match status" value="1"/>
</dbReference>
<dbReference type="CDD" id="cd00761">
    <property type="entry name" value="Glyco_tranf_GTA_type"/>
    <property type="match status" value="1"/>
</dbReference>
<sequence>MKNIFCSIIVPMFNEANNLESCLNALKNQIYKNFEVIFIDDGSTDNTVEKLTKLLKNQINFSYKILQQSNKGAAAAREKGIVIAKGEYICLLDCDDELSSDALDKAIMSICQYNADISMFQLYNQDSAGTYHKFNFFDQGRLLYNGFECLINSLGEWKVHGLVVCKKKIFIKSYQLYKKYNKEDINFLNNDEVITRLNFFNAKVVVRNEGIYYYKFNNNSTSKRINPNRHLLLHNCIIMHDLFKEIDSSIHSNIDRELFKNLSDIIKYYLKNKKEIYNKQEWKKTIKLATTEVFKQGIFWKLTIKTKLKFFRRLFKTLYNK</sequence>
<evidence type="ECO:0000259" key="1">
    <source>
        <dbReference type="Pfam" id="PF00535"/>
    </source>
</evidence>
<dbReference type="EMBL" id="CP067393">
    <property type="protein sequence ID" value="QQP84695.1"/>
    <property type="molecule type" value="Genomic_DNA"/>
</dbReference>
<dbReference type="RefSeq" id="WP_201090592.1">
    <property type="nucleotide sequence ID" value="NZ_CP067393.1"/>
</dbReference>
<evidence type="ECO:0000313" key="2">
    <source>
        <dbReference type="EMBL" id="QQP84695.1"/>
    </source>
</evidence>
<dbReference type="InterPro" id="IPR050834">
    <property type="entry name" value="Glycosyltransf_2"/>
</dbReference>